<dbReference type="Proteomes" id="UP000766570">
    <property type="component" value="Unassembled WGS sequence"/>
</dbReference>
<comment type="caution">
    <text evidence="1">The sequence shown here is derived from an EMBL/GenBank/DDBJ whole genome shotgun (WGS) entry which is preliminary data.</text>
</comment>
<reference evidence="1 2" key="1">
    <citation type="submission" date="2021-03" db="EMBL/GenBank/DDBJ databases">
        <title>Sequencing the genomes of 1000 actinobacteria strains.</title>
        <authorList>
            <person name="Klenk H.-P."/>
        </authorList>
    </citation>
    <scope>NUCLEOTIDE SEQUENCE [LARGE SCALE GENOMIC DNA]</scope>
    <source>
        <strain evidence="1 2">DSM 15454</strain>
    </source>
</reference>
<proteinExistence type="predicted"/>
<protein>
    <submittedName>
        <fullName evidence="1">Uncharacterized protein</fullName>
    </submittedName>
</protein>
<organism evidence="1 2">
    <name type="scientific">Paeniglutamicibacter psychrophenolicus</name>
    <dbReference type="NCBI Taxonomy" id="257454"/>
    <lineage>
        <taxon>Bacteria</taxon>
        <taxon>Bacillati</taxon>
        <taxon>Actinomycetota</taxon>
        <taxon>Actinomycetes</taxon>
        <taxon>Micrococcales</taxon>
        <taxon>Micrococcaceae</taxon>
        <taxon>Paeniglutamicibacter</taxon>
    </lineage>
</organism>
<accession>A0ABS4WJK6</accession>
<gene>
    <name evidence="1" type="ORF">JOF46_004297</name>
</gene>
<keyword evidence="2" id="KW-1185">Reference proteome</keyword>
<dbReference type="EMBL" id="JAGIOE010000001">
    <property type="protein sequence ID" value="MBP2376385.1"/>
    <property type="molecule type" value="Genomic_DNA"/>
</dbReference>
<sequence length="32" mass="3585">MIGLLSVLTFSMVARYRKAHNEHEEPGAEQVA</sequence>
<name>A0ABS4WJK6_9MICC</name>
<evidence type="ECO:0000313" key="1">
    <source>
        <dbReference type="EMBL" id="MBP2376385.1"/>
    </source>
</evidence>
<evidence type="ECO:0000313" key="2">
    <source>
        <dbReference type="Proteomes" id="UP000766570"/>
    </source>
</evidence>